<dbReference type="GO" id="GO:0003723">
    <property type="term" value="F:RNA binding"/>
    <property type="evidence" value="ECO:0007669"/>
    <property type="project" value="UniProtKB-KW"/>
</dbReference>
<gene>
    <name evidence="10" type="ORF">BN946_scf185038.g9</name>
</gene>
<keyword evidence="11" id="KW-1185">Reference proteome</keyword>
<evidence type="ECO:0000256" key="7">
    <source>
        <dbReference type="ARBA" id="ARBA00022918"/>
    </source>
</evidence>
<sequence length="349" mass="39772">MEDLKQALLKSPALRAINYESPAPVILAVDTLYIAVGYHLAQCDEQKPQVCYYSRFGLITLNKRESHVSQPKLELYGLFHTLQATKLYLIGIRNLVVEVDARSIKGMLNNPDLAPSASMNRWILAILTFHFQLVHVPGTSHGPNGLLRRPAQPGDDPAEDPDDDTEYTTFVRYAQNFFSDDRKLWRKSKDSAHKLVVWPERRLDILRAAHDRLGHHGQYATSQFVRQHRKVLIPPTGALPGGLGMRWYIDSMKMPASNGYRIIVIARCSVSAWPEWRMLRSENDRTLGDFIFQDLICRWGSLVELVTDNGSAFLRAVRDLEKCFNLHHINISPYNPKANGIVEQSHFDT</sequence>
<accession>A0A060SAY9</accession>
<keyword evidence="1" id="KW-0808">Transferase</keyword>
<dbReference type="SUPFAM" id="SSF53098">
    <property type="entry name" value="Ribonuclease H-like"/>
    <property type="match status" value="1"/>
</dbReference>
<dbReference type="InterPro" id="IPR036397">
    <property type="entry name" value="RNaseH_sf"/>
</dbReference>
<evidence type="ECO:0000256" key="8">
    <source>
        <dbReference type="SAM" id="MobiDB-lite"/>
    </source>
</evidence>
<dbReference type="GO" id="GO:0005634">
    <property type="term" value="C:nucleus"/>
    <property type="evidence" value="ECO:0007669"/>
    <property type="project" value="UniProtKB-ARBA"/>
</dbReference>
<evidence type="ECO:0000256" key="6">
    <source>
        <dbReference type="ARBA" id="ARBA00022884"/>
    </source>
</evidence>
<comment type="caution">
    <text evidence="10">The sequence shown here is derived from an EMBL/GenBank/DDBJ whole genome shotgun (WGS) entry which is preliminary data.</text>
</comment>
<dbReference type="AlphaFoldDB" id="A0A060SAY9"/>
<evidence type="ECO:0000313" key="11">
    <source>
        <dbReference type="Proteomes" id="UP000029665"/>
    </source>
</evidence>
<dbReference type="PANTHER" id="PTHR37984:SF5">
    <property type="entry name" value="PROTEIN NYNRIN-LIKE"/>
    <property type="match status" value="1"/>
</dbReference>
<name>A0A060SAY9_PYCCI</name>
<dbReference type="InterPro" id="IPR041373">
    <property type="entry name" value="RT_RNaseH"/>
</dbReference>
<evidence type="ECO:0000256" key="5">
    <source>
        <dbReference type="ARBA" id="ARBA00022801"/>
    </source>
</evidence>
<protein>
    <recommendedName>
        <fullName evidence="9">Integrase catalytic domain-containing protein</fullName>
    </recommendedName>
</protein>
<feature type="region of interest" description="Disordered" evidence="8">
    <location>
        <begin position="142"/>
        <end position="164"/>
    </location>
</feature>
<reference evidence="10" key="1">
    <citation type="submission" date="2014-01" db="EMBL/GenBank/DDBJ databases">
        <title>The genome of the white-rot fungus Pycnoporus cinnabarinus: a basidiomycete model with a versatile arsenal for lignocellulosic biomass breakdown.</title>
        <authorList>
            <person name="Levasseur A."/>
            <person name="Lomascolo A."/>
            <person name="Ruiz-Duenas F.J."/>
            <person name="Uzan E."/>
            <person name="Piumi F."/>
            <person name="Kues U."/>
            <person name="Ram A.F.J."/>
            <person name="Murat C."/>
            <person name="Haon M."/>
            <person name="Benoit I."/>
            <person name="Arfi Y."/>
            <person name="Chevret D."/>
            <person name="Drula E."/>
            <person name="Kwon M.J."/>
            <person name="Gouret P."/>
            <person name="Lesage-Meessen L."/>
            <person name="Lombard V."/>
            <person name="Mariette J."/>
            <person name="Noirot C."/>
            <person name="Park J."/>
            <person name="Patyshakuliyeva A."/>
            <person name="Wieneger R.A.B."/>
            <person name="Wosten H.A.B."/>
            <person name="Martin F."/>
            <person name="Coutinho P.M."/>
            <person name="de Vries R."/>
            <person name="Martinez A.T."/>
            <person name="Klopp C."/>
            <person name="Pontarotti P."/>
            <person name="Henrissat B."/>
            <person name="Record E."/>
        </authorList>
    </citation>
    <scope>NUCLEOTIDE SEQUENCE [LARGE SCALE GENOMIC DNA]</scope>
    <source>
        <strain evidence="10">BRFM137</strain>
    </source>
</reference>
<dbReference type="PANTHER" id="PTHR37984">
    <property type="entry name" value="PROTEIN CBG26694"/>
    <property type="match status" value="1"/>
</dbReference>
<evidence type="ECO:0000256" key="4">
    <source>
        <dbReference type="ARBA" id="ARBA00022759"/>
    </source>
</evidence>
<dbReference type="InterPro" id="IPR043502">
    <property type="entry name" value="DNA/RNA_pol_sf"/>
</dbReference>
<feature type="domain" description="Integrase catalytic" evidence="9">
    <location>
        <begin position="236"/>
        <end position="349"/>
    </location>
</feature>
<evidence type="ECO:0000256" key="3">
    <source>
        <dbReference type="ARBA" id="ARBA00022722"/>
    </source>
</evidence>
<dbReference type="InterPro" id="IPR012337">
    <property type="entry name" value="RNaseH-like_sf"/>
</dbReference>
<keyword evidence="2" id="KW-0548">Nucleotidyltransferase</keyword>
<dbReference type="InterPro" id="IPR050951">
    <property type="entry name" value="Retrovirus_Pol_polyprotein"/>
</dbReference>
<dbReference type="SUPFAM" id="SSF56672">
    <property type="entry name" value="DNA/RNA polymerases"/>
    <property type="match status" value="1"/>
</dbReference>
<keyword evidence="7" id="KW-0695">RNA-directed DNA polymerase</keyword>
<dbReference type="Proteomes" id="UP000029665">
    <property type="component" value="Unassembled WGS sequence"/>
</dbReference>
<dbReference type="GO" id="GO:0003964">
    <property type="term" value="F:RNA-directed DNA polymerase activity"/>
    <property type="evidence" value="ECO:0007669"/>
    <property type="project" value="UniProtKB-KW"/>
</dbReference>
<dbReference type="Gene3D" id="1.10.340.70">
    <property type="match status" value="1"/>
</dbReference>
<dbReference type="EMBL" id="CCBP010000048">
    <property type="protein sequence ID" value="CDO69558.1"/>
    <property type="molecule type" value="Genomic_DNA"/>
</dbReference>
<keyword evidence="4" id="KW-0255">Endonuclease</keyword>
<dbReference type="GO" id="GO:0015074">
    <property type="term" value="P:DNA integration"/>
    <property type="evidence" value="ECO:0007669"/>
    <property type="project" value="InterPro"/>
</dbReference>
<dbReference type="OrthoDB" id="2749055at2759"/>
<dbReference type="PROSITE" id="PS50994">
    <property type="entry name" value="INTEGRASE"/>
    <property type="match status" value="1"/>
</dbReference>
<evidence type="ECO:0000259" key="9">
    <source>
        <dbReference type="PROSITE" id="PS50994"/>
    </source>
</evidence>
<dbReference type="GO" id="GO:0016787">
    <property type="term" value="F:hydrolase activity"/>
    <property type="evidence" value="ECO:0007669"/>
    <property type="project" value="UniProtKB-KW"/>
</dbReference>
<keyword evidence="6" id="KW-0694">RNA-binding</keyword>
<organism evidence="10 11">
    <name type="scientific">Pycnoporus cinnabarinus</name>
    <name type="common">Cinnabar-red polypore</name>
    <name type="synonym">Trametes cinnabarina</name>
    <dbReference type="NCBI Taxonomy" id="5643"/>
    <lineage>
        <taxon>Eukaryota</taxon>
        <taxon>Fungi</taxon>
        <taxon>Dikarya</taxon>
        <taxon>Basidiomycota</taxon>
        <taxon>Agaricomycotina</taxon>
        <taxon>Agaricomycetes</taxon>
        <taxon>Polyporales</taxon>
        <taxon>Polyporaceae</taxon>
        <taxon>Trametes</taxon>
    </lineage>
</organism>
<keyword evidence="3" id="KW-0540">Nuclease</keyword>
<evidence type="ECO:0000256" key="1">
    <source>
        <dbReference type="ARBA" id="ARBA00022679"/>
    </source>
</evidence>
<dbReference type="InterPro" id="IPR001584">
    <property type="entry name" value="Integrase_cat-core"/>
</dbReference>
<evidence type="ECO:0000313" key="10">
    <source>
        <dbReference type="EMBL" id="CDO69558.1"/>
    </source>
</evidence>
<evidence type="ECO:0000256" key="2">
    <source>
        <dbReference type="ARBA" id="ARBA00022695"/>
    </source>
</evidence>
<dbReference type="STRING" id="5643.A0A060SAY9"/>
<dbReference type="GO" id="GO:0004519">
    <property type="term" value="F:endonuclease activity"/>
    <property type="evidence" value="ECO:0007669"/>
    <property type="project" value="UniProtKB-KW"/>
</dbReference>
<dbReference type="Pfam" id="PF17917">
    <property type="entry name" value="RT_RNaseH"/>
    <property type="match status" value="1"/>
</dbReference>
<proteinExistence type="predicted"/>
<dbReference type="Gene3D" id="3.30.420.10">
    <property type="entry name" value="Ribonuclease H-like superfamily/Ribonuclease H"/>
    <property type="match status" value="1"/>
</dbReference>
<keyword evidence="5" id="KW-0378">Hydrolase</keyword>
<dbReference type="HOGENOM" id="CLU_004645_1_0_1"/>